<dbReference type="InterPro" id="IPR035913">
    <property type="entry name" value="RPB5-like_sf"/>
</dbReference>
<comment type="subcellular location">
    <subcellularLocation>
        <location evidence="1">Nucleus</location>
    </subcellularLocation>
</comment>
<dbReference type="SUPFAM" id="SSF55287">
    <property type="entry name" value="RPB5-like RNA polymerase subunit"/>
    <property type="match status" value="1"/>
</dbReference>
<dbReference type="Gene3D" id="3.90.940.20">
    <property type="entry name" value="RPB5-like RNA polymerase subunit"/>
    <property type="match status" value="1"/>
</dbReference>
<dbReference type="SUPFAM" id="SSF53036">
    <property type="entry name" value="Eukaryotic RPB5 N-terminal domain"/>
    <property type="match status" value="1"/>
</dbReference>
<dbReference type="EMBL" id="JBJXBP010000008">
    <property type="protein sequence ID" value="KAL3812256.1"/>
    <property type="molecule type" value="Genomic_DNA"/>
</dbReference>
<dbReference type="FunFam" id="3.90.940.20:FF:000001">
    <property type="entry name" value="DNA-directed RNA polymerases I, II, and III subunit RPABC1"/>
    <property type="match status" value="1"/>
</dbReference>
<dbReference type="InterPro" id="IPR000783">
    <property type="entry name" value="RNA_pol_subH/Rpb5_C"/>
</dbReference>
<keyword evidence="8" id="KW-1185">Reference proteome</keyword>
<dbReference type="Pfam" id="PF03871">
    <property type="entry name" value="RNA_pol_Rpb5_N"/>
    <property type="match status" value="1"/>
</dbReference>
<organism evidence="7 8">
    <name type="scientific">Penstemon smallii</name>
    <dbReference type="NCBI Taxonomy" id="265156"/>
    <lineage>
        <taxon>Eukaryota</taxon>
        <taxon>Viridiplantae</taxon>
        <taxon>Streptophyta</taxon>
        <taxon>Embryophyta</taxon>
        <taxon>Tracheophyta</taxon>
        <taxon>Spermatophyta</taxon>
        <taxon>Magnoliopsida</taxon>
        <taxon>eudicotyledons</taxon>
        <taxon>Gunneridae</taxon>
        <taxon>Pentapetalae</taxon>
        <taxon>asterids</taxon>
        <taxon>lamiids</taxon>
        <taxon>Lamiales</taxon>
        <taxon>Plantaginaceae</taxon>
        <taxon>Cheloneae</taxon>
        <taxon>Penstemon</taxon>
    </lineage>
</organism>
<evidence type="ECO:0000313" key="7">
    <source>
        <dbReference type="EMBL" id="KAL3812256.1"/>
    </source>
</evidence>
<dbReference type="InterPro" id="IPR020608">
    <property type="entry name" value="RNA_pol_subH/Rpb5_CS"/>
</dbReference>
<evidence type="ECO:0000313" key="8">
    <source>
        <dbReference type="Proteomes" id="UP001634393"/>
    </source>
</evidence>
<dbReference type="NCBIfam" id="NF007129">
    <property type="entry name" value="PRK09570.1"/>
    <property type="match status" value="1"/>
</dbReference>
<keyword evidence="2" id="KW-0804">Transcription</keyword>
<evidence type="ECO:0000256" key="3">
    <source>
        <dbReference type="ARBA" id="ARBA00023242"/>
    </source>
</evidence>
<dbReference type="Pfam" id="PF01191">
    <property type="entry name" value="RNA_pol_Rpb5_C"/>
    <property type="match status" value="1"/>
</dbReference>
<dbReference type="PROSITE" id="PS01110">
    <property type="entry name" value="RNA_POL_H_23KD"/>
    <property type="match status" value="1"/>
</dbReference>
<keyword evidence="3" id="KW-0539">Nucleus</keyword>
<dbReference type="InterPro" id="IPR014381">
    <property type="entry name" value="Arch_Rpo5/euc_Rpb5"/>
</dbReference>
<dbReference type="PIRSF" id="PIRSF000747">
    <property type="entry name" value="RPB5"/>
    <property type="match status" value="1"/>
</dbReference>
<sequence>MPTGSAKMVMSDEEISRLHRIRKTVMQILRDRDYMVGDFEIEMSKSQFLQKYGENMKREDLVIIKGLRSNSSDQIYVFFPDDPKVGVKTIQTYTKRMKEEGVHRAILVVQQNLTPFARTCISEITAKFHLEVFQEAELLINIKEHVLVPEHQLLTPEEKKTLLERYTVKETQLPRIQITDPIARYYGLKRGQVVKIIRPSETAGRYVTYRYVV</sequence>
<evidence type="ECO:0000256" key="4">
    <source>
        <dbReference type="ARBA" id="ARBA00025765"/>
    </source>
</evidence>
<comment type="similarity">
    <text evidence="4">Belongs to the archaeal Rpo5/eukaryotic RPB5 RNA polymerase subunit family.</text>
</comment>
<evidence type="ECO:0000259" key="5">
    <source>
        <dbReference type="Pfam" id="PF01191"/>
    </source>
</evidence>
<reference evidence="7 8" key="1">
    <citation type="submission" date="2024-12" db="EMBL/GenBank/DDBJ databases">
        <title>The unique morphological basis and parallel evolutionary history of personate flowers in Penstemon.</title>
        <authorList>
            <person name="Depatie T.H."/>
            <person name="Wessinger C.A."/>
        </authorList>
    </citation>
    <scope>NUCLEOTIDE SEQUENCE [LARGE SCALE GENOMIC DNA]</scope>
    <source>
        <strain evidence="7">WTNN_2</strain>
        <tissue evidence="7">Leaf</tissue>
    </source>
</reference>
<name>A0ABD3RKG5_9LAMI</name>
<dbReference type="AlphaFoldDB" id="A0ABD3RKG5"/>
<gene>
    <name evidence="7" type="ORF">ACJIZ3_013524</name>
</gene>
<dbReference type="PANTHER" id="PTHR10535">
    <property type="entry name" value="DNA-DIRECTED RNA POLYMERASES I, II, AND III SUBUNIT RPABC1"/>
    <property type="match status" value="1"/>
</dbReference>
<feature type="domain" description="RNA polymerase subunit H/Rpb5 C-terminal" evidence="5">
    <location>
        <begin position="140"/>
        <end position="212"/>
    </location>
</feature>
<proteinExistence type="inferred from homology"/>
<dbReference type="HAMAP" id="MF_00025">
    <property type="entry name" value="RNApol_Rpo5_RPB5"/>
    <property type="match status" value="1"/>
</dbReference>
<accession>A0ABD3RKG5</accession>
<evidence type="ECO:0000259" key="6">
    <source>
        <dbReference type="Pfam" id="PF03871"/>
    </source>
</evidence>
<protein>
    <submittedName>
        <fullName evidence="7">Uncharacterized protein</fullName>
    </submittedName>
</protein>
<dbReference type="FunFam" id="3.40.1340.10:FF:000001">
    <property type="entry name" value="DNA-directed RNA polymerases I, II, and III subunit RPABC1"/>
    <property type="match status" value="1"/>
</dbReference>
<dbReference type="Gene3D" id="3.40.1340.10">
    <property type="entry name" value="RNA polymerase, Rpb5, N-terminal domain"/>
    <property type="match status" value="1"/>
</dbReference>
<dbReference type="InterPro" id="IPR036710">
    <property type="entry name" value="RNA_pol_Rpb5_N_sf"/>
</dbReference>
<dbReference type="PANTHER" id="PTHR10535:SF0">
    <property type="entry name" value="DNA-DIRECTED RNA POLYMERASES I, II, AND III SUBUNIT RPABC1"/>
    <property type="match status" value="1"/>
</dbReference>
<dbReference type="Proteomes" id="UP001634393">
    <property type="component" value="Unassembled WGS sequence"/>
</dbReference>
<feature type="domain" description="RNA polymerase Rpb5 N-terminal" evidence="6">
    <location>
        <begin position="12"/>
        <end position="97"/>
    </location>
</feature>
<evidence type="ECO:0000256" key="2">
    <source>
        <dbReference type="ARBA" id="ARBA00023163"/>
    </source>
</evidence>
<dbReference type="GO" id="GO:0055029">
    <property type="term" value="C:nuclear DNA-directed RNA polymerase complex"/>
    <property type="evidence" value="ECO:0007669"/>
    <property type="project" value="UniProtKB-ARBA"/>
</dbReference>
<evidence type="ECO:0000256" key="1">
    <source>
        <dbReference type="ARBA" id="ARBA00004123"/>
    </source>
</evidence>
<comment type="caution">
    <text evidence="7">The sequence shown here is derived from an EMBL/GenBank/DDBJ whole genome shotgun (WGS) entry which is preliminary data.</text>
</comment>
<dbReference type="InterPro" id="IPR005571">
    <property type="entry name" value="RNA_pol_Rpb5_N"/>
</dbReference>